<dbReference type="RefSeq" id="XP_017772101.1">
    <property type="nucleotide sequence ID" value="XM_017916612.1"/>
</dbReference>
<dbReference type="Pfam" id="PF09774">
    <property type="entry name" value="MIX23"/>
    <property type="match status" value="1"/>
</dbReference>
<evidence type="ECO:0000256" key="2">
    <source>
        <dbReference type="ARBA" id="ARBA00024228"/>
    </source>
</evidence>
<evidence type="ECO:0000256" key="3">
    <source>
        <dbReference type="ARBA" id="ARBA00030733"/>
    </source>
</evidence>
<evidence type="ECO:0000313" key="5">
    <source>
        <dbReference type="RefSeq" id="XP_017772101.1"/>
    </source>
</evidence>
<organism evidence="4 5">
    <name type="scientific">Nicrophorus vespilloides</name>
    <name type="common">Boreal carrion beetle</name>
    <dbReference type="NCBI Taxonomy" id="110193"/>
    <lineage>
        <taxon>Eukaryota</taxon>
        <taxon>Metazoa</taxon>
        <taxon>Ecdysozoa</taxon>
        <taxon>Arthropoda</taxon>
        <taxon>Hexapoda</taxon>
        <taxon>Insecta</taxon>
        <taxon>Pterygota</taxon>
        <taxon>Neoptera</taxon>
        <taxon>Endopterygota</taxon>
        <taxon>Coleoptera</taxon>
        <taxon>Polyphaga</taxon>
        <taxon>Staphyliniformia</taxon>
        <taxon>Silphidae</taxon>
        <taxon>Nicrophorinae</taxon>
        <taxon>Nicrophorus</taxon>
    </lineage>
</organism>
<gene>
    <name evidence="5" type="primary">LOC108559360</name>
</gene>
<evidence type="ECO:0000313" key="4">
    <source>
        <dbReference type="Proteomes" id="UP000695000"/>
    </source>
</evidence>
<name>A0ABM1MC01_NICVS</name>
<dbReference type="Proteomes" id="UP000695000">
    <property type="component" value="Unplaced"/>
</dbReference>
<protein>
    <recommendedName>
        <fullName evidence="2">Protein MIX23</fullName>
    </recommendedName>
    <alternativeName>
        <fullName evidence="3">Coiled-coil domain-containing protein 58</fullName>
    </alternativeName>
</protein>
<keyword evidence="4" id="KW-1185">Reference proteome</keyword>
<dbReference type="PANTHER" id="PTHR31905:SF2">
    <property type="entry name" value="PROTEIN MIX23"/>
    <property type="match status" value="1"/>
</dbReference>
<reference evidence="5" key="1">
    <citation type="submission" date="2025-08" db="UniProtKB">
        <authorList>
            <consortium name="RefSeq"/>
        </authorList>
    </citation>
    <scope>IDENTIFICATION</scope>
    <source>
        <tissue evidence="5">Whole Larva</tissue>
    </source>
</reference>
<sequence length="136" mass="15586">MPGAIMECGDFSEFQDALKNMRKVDDIIINTLNAAIPTHSFHPDASKSCKELQGQIQEGNVQREQAIKKCITVSADRVKKLREQRETDLGDISISKSLRAEQTKLRMLQVELSVEDMVKERTSKVFNERCRKYLKE</sequence>
<dbReference type="PANTHER" id="PTHR31905">
    <property type="entry name" value="COILED-COIL DOMAIN-CONTAINING PROTEIN 58"/>
    <property type="match status" value="1"/>
</dbReference>
<comment type="similarity">
    <text evidence="1">Belongs to the MIX23 family.</text>
</comment>
<evidence type="ECO:0000256" key="1">
    <source>
        <dbReference type="ARBA" id="ARBA00024204"/>
    </source>
</evidence>
<dbReference type="GeneID" id="108559360"/>
<dbReference type="InterPro" id="IPR019171">
    <property type="entry name" value="MIX23"/>
</dbReference>
<proteinExistence type="inferred from homology"/>
<accession>A0ABM1MC01</accession>